<dbReference type="EMBL" id="JBHSGV010000002">
    <property type="protein sequence ID" value="MFC4747151.1"/>
    <property type="molecule type" value="Genomic_DNA"/>
</dbReference>
<evidence type="ECO:0000313" key="3">
    <source>
        <dbReference type="Proteomes" id="UP001595935"/>
    </source>
</evidence>
<keyword evidence="2" id="KW-0326">Glycosidase</keyword>
<dbReference type="Proteomes" id="UP001595935">
    <property type="component" value="Unassembled WGS sequence"/>
</dbReference>
<accession>A0ABV9PC56</accession>
<evidence type="ECO:0000259" key="1">
    <source>
        <dbReference type="Pfam" id="PF09992"/>
    </source>
</evidence>
<keyword evidence="2" id="KW-0378">Hydrolase</keyword>
<reference evidence="3" key="1">
    <citation type="journal article" date="2019" name="Int. J. Syst. Evol. Microbiol.">
        <title>The Global Catalogue of Microorganisms (GCM) 10K type strain sequencing project: providing services to taxonomists for standard genome sequencing and annotation.</title>
        <authorList>
            <consortium name="The Broad Institute Genomics Platform"/>
            <consortium name="The Broad Institute Genome Sequencing Center for Infectious Disease"/>
            <person name="Wu L."/>
            <person name="Ma J."/>
        </authorList>
    </citation>
    <scope>NUCLEOTIDE SEQUENCE [LARGE SCALE GENOMIC DNA]</scope>
    <source>
        <strain evidence="3">WYCCWR 13023</strain>
    </source>
</reference>
<dbReference type="RefSeq" id="WP_213255500.1">
    <property type="nucleotide sequence ID" value="NZ_JAGYWA010000002.1"/>
</dbReference>
<name>A0ABV9PC56_9FLAO</name>
<dbReference type="Pfam" id="PF09992">
    <property type="entry name" value="NAGPA"/>
    <property type="match status" value="1"/>
</dbReference>
<protein>
    <submittedName>
        <fullName evidence="2">Phosphodiester glycosidase family protein</fullName>
    </submittedName>
</protein>
<organism evidence="2 3">
    <name type="scientific">Flavobacterium branchiicola</name>
    <dbReference type="NCBI Taxonomy" id="1114875"/>
    <lineage>
        <taxon>Bacteria</taxon>
        <taxon>Pseudomonadati</taxon>
        <taxon>Bacteroidota</taxon>
        <taxon>Flavobacteriia</taxon>
        <taxon>Flavobacteriales</taxon>
        <taxon>Flavobacteriaceae</taxon>
        <taxon>Flavobacterium</taxon>
    </lineage>
</organism>
<proteinExistence type="predicted"/>
<sequence length="239" mass="27189">MKIKLFLFLFIAGLSIIFVSAEKYPEDLFLTYKVDVKKQDLKLVWKDEKGKRFGSIENLKFWAAKKNLTVDFAMNAGMYKTDHSPQGLYIENQKQLISLDTTNAEGNFYLKPNGVFFITTKKVAVICRTEMFKNNKEIEFATQSGPMLVIDGQIHSTFKEGAKNVNIRNGVGVLPNGNVVFVLSKKEVNFYDFANYFKSLGCKNALYLDGFVSRAYLPSQNWFQLDGDFGALFAITKKN</sequence>
<feature type="domain" description="Phosphodiester glycosidase" evidence="1">
    <location>
        <begin position="70"/>
        <end position="216"/>
    </location>
</feature>
<comment type="caution">
    <text evidence="2">The sequence shown here is derived from an EMBL/GenBank/DDBJ whole genome shotgun (WGS) entry which is preliminary data.</text>
</comment>
<gene>
    <name evidence="2" type="ORF">ACFO5S_06825</name>
</gene>
<dbReference type="GO" id="GO:0016798">
    <property type="term" value="F:hydrolase activity, acting on glycosyl bonds"/>
    <property type="evidence" value="ECO:0007669"/>
    <property type="project" value="UniProtKB-KW"/>
</dbReference>
<evidence type="ECO:0000313" key="2">
    <source>
        <dbReference type="EMBL" id="MFC4747151.1"/>
    </source>
</evidence>
<keyword evidence="3" id="KW-1185">Reference proteome</keyword>
<dbReference type="InterPro" id="IPR018711">
    <property type="entry name" value="NAGPA"/>
</dbReference>